<dbReference type="PANTHER" id="PTHR10454:SF232">
    <property type="entry name" value="AT03047P-RELATED"/>
    <property type="match status" value="1"/>
</dbReference>
<feature type="region of interest" description="Disordered" evidence="2">
    <location>
        <begin position="1"/>
        <end position="20"/>
    </location>
</feature>
<sequence>MDDLPPEPTPNNEFYDGNIPSITQTDQIASRQRSQNARALQEEEYDTNHRRRGMAIILNHENFELMSKREGTNRDRDAATAVLTSMQFDVRVYNDLGRDELFCVLLALASEDHSDCDCLLVTS</sequence>
<dbReference type="InParanoid" id="A0A499FX15"/>
<dbReference type="InterPro" id="IPR015917">
    <property type="entry name" value="Pept_C14A"/>
</dbReference>
<dbReference type="GO" id="GO:0006508">
    <property type="term" value="P:proteolysis"/>
    <property type="evidence" value="ECO:0007669"/>
    <property type="project" value="InterPro"/>
</dbReference>
<organism evidence="4 5">
    <name type="scientific">Anopheles gambiae</name>
    <name type="common">African malaria mosquito</name>
    <dbReference type="NCBI Taxonomy" id="7165"/>
    <lineage>
        <taxon>Eukaryota</taxon>
        <taxon>Metazoa</taxon>
        <taxon>Ecdysozoa</taxon>
        <taxon>Arthropoda</taxon>
        <taxon>Hexapoda</taxon>
        <taxon>Insecta</taxon>
        <taxon>Pterygota</taxon>
        <taxon>Neoptera</taxon>
        <taxon>Endopterygota</taxon>
        <taxon>Diptera</taxon>
        <taxon>Nematocera</taxon>
        <taxon>Culicoidea</taxon>
        <taxon>Culicidae</taxon>
        <taxon>Anophelinae</taxon>
        <taxon>Anopheles</taxon>
    </lineage>
</organism>
<dbReference type="AlphaFoldDB" id="A0A499FX15"/>
<dbReference type="InterPro" id="IPR011600">
    <property type="entry name" value="Pept_C14_caspase"/>
</dbReference>
<dbReference type="EnsemblMetazoa" id="AGAP029817-RA">
    <property type="protein sequence ID" value="AGAP029817-PA"/>
    <property type="gene ID" value="AGAP029817"/>
</dbReference>
<feature type="domain" description="Caspase family p20" evidence="3">
    <location>
        <begin position="51"/>
        <end position="123"/>
    </location>
</feature>
<reference evidence="4" key="3">
    <citation type="submission" date="2020-05" db="UniProtKB">
        <authorList>
            <consortium name="EnsemblMetazoa"/>
        </authorList>
    </citation>
    <scope>IDENTIFICATION</scope>
    <source>
        <strain evidence="4">PEST</strain>
    </source>
</reference>
<evidence type="ECO:0000313" key="5">
    <source>
        <dbReference type="Proteomes" id="UP000007062"/>
    </source>
</evidence>
<reference evidence="4 5" key="1">
    <citation type="journal article" date="2002" name="Science">
        <title>The genome sequence of the malaria mosquito Anopheles gambiae.</title>
        <authorList>
            <person name="Holt R.A."/>
            <person name="Subramanian G.M."/>
            <person name="Halpern A."/>
            <person name="Sutton G.G."/>
            <person name="Charlab R."/>
            <person name="Nusskern D.R."/>
            <person name="Wincker P."/>
            <person name="Clark A.G."/>
            <person name="Ribeiro J.M."/>
            <person name="Wides R."/>
            <person name="Salzberg S.L."/>
            <person name="Loftus B."/>
            <person name="Yandell M."/>
            <person name="Majoros W.H."/>
            <person name="Rusch D.B."/>
            <person name="Lai Z."/>
            <person name="Kraft C.L."/>
            <person name="Abril J.F."/>
            <person name="Anthouard V."/>
            <person name="Arensburger P."/>
            <person name="Atkinson P.W."/>
            <person name="Baden H."/>
            <person name="de Berardinis V."/>
            <person name="Baldwin D."/>
            <person name="Benes V."/>
            <person name="Biedler J."/>
            <person name="Blass C."/>
            <person name="Bolanos R."/>
            <person name="Boscus D."/>
            <person name="Barnstead M."/>
            <person name="Cai S."/>
            <person name="Center A."/>
            <person name="Chaturverdi K."/>
            <person name="Christophides G.K."/>
            <person name="Chrystal M.A."/>
            <person name="Clamp M."/>
            <person name="Cravchik A."/>
            <person name="Curwen V."/>
            <person name="Dana A."/>
            <person name="Delcher A."/>
            <person name="Dew I."/>
            <person name="Evans C.A."/>
            <person name="Flanigan M."/>
            <person name="Grundschober-Freimoser A."/>
            <person name="Friedli L."/>
            <person name="Gu Z."/>
            <person name="Guan P."/>
            <person name="Guigo R."/>
            <person name="Hillenmeyer M.E."/>
            <person name="Hladun S.L."/>
            <person name="Hogan J.R."/>
            <person name="Hong Y.S."/>
            <person name="Hoover J."/>
            <person name="Jaillon O."/>
            <person name="Ke Z."/>
            <person name="Kodira C."/>
            <person name="Kokoza E."/>
            <person name="Koutsos A."/>
            <person name="Letunic I."/>
            <person name="Levitsky A."/>
            <person name="Liang Y."/>
            <person name="Lin J.J."/>
            <person name="Lobo N.F."/>
            <person name="Lopez J.R."/>
            <person name="Malek J.A."/>
            <person name="McIntosh T.C."/>
            <person name="Meister S."/>
            <person name="Miller J."/>
            <person name="Mobarry C."/>
            <person name="Mongin E."/>
            <person name="Murphy S.D."/>
            <person name="O'Brochta D.A."/>
            <person name="Pfannkoch C."/>
            <person name="Qi R."/>
            <person name="Regier M.A."/>
            <person name="Remington K."/>
            <person name="Shao H."/>
            <person name="Sharakhova M.V."/>
            <person name="Sitter C.D."/>
            <person name="Shetty J."/>
            <person name="Smith T.J."/>
            <person name="Strong R."/>
            <person name="Sun J."/>
            <person name="Thomasova D."/>
            <person name="Ton L.Q."/>
            <person name="Topalis P."/>
            <person name="Tu Z."/>
            <person name="Unger M.F."/>
            <person name="Walenz B."/>
            <person name="Wang A."/>
            <person name="Wang J."/>
            <person name="Wang M."/>
            <person name="Wang X."/>
            <person name="Woodford K.J."/>
            <person name="Wortman J.R."/>
            <person name="Wu M."/>
            <person name="Yao A."/>
            <person name="Zdobnov E.M."/>
            <person name="Zhang H."/>
            <person name="Zhao Q."/>
            <person name="Zhao S."/>
            <person name="Zhu S.C."/>
            <person name="Zhimulev I."/>
            <person name="Coluzzi M."/>
            <person name="della Torre A."/>
            <person name="Roth C.W."/>
            <person name="Louis C."/>
            <person name="Kalush F."/>
            <person name="Mural R.J."/>
            <person name="Myers E.W."/>
            <person name="Adams M.D."/>
            <person name="Smith H.O."/>
            <person name="Broder S."/>
            <person name="Gardner M.J."/>
            <person name="Fraser C.M."/>
            <person name="Birney E."/>
            <person name="Bork P."/>
            <person name="Brey P.T."/>
            <person name="Venter J.C."/>
            <person name="Weissenbach J."/>
            <person name="Kafatos F.C."/>
            <person name="Collins F.H."/>
            <person name="Hoffman S.L."/>
        </authorList>
    </citation>
    <scope>NUCLEOTIDE SEQUENCE [LARGE SCALE GENOMIC DNA]</scope>
    <source>
        <strain evidence="4 5">PEST</strain>
    </source>
</reference>
<evidence type="ECO:0000256" key="1">
    <source>
        <dbReference type="ARBA" id="ARBA00010134"/>
    </source>
</evidence>
<dbReference type="InterPro" id="IPR029030">
    <property type="entry name" value="Caspase-like_dom_sf"/>
</dbReference>
<dbReference type="PANTHER" id="PTHR10454">
    <property type="entry name" value="CASPASE"/>
    <property type="match status" value="1"/>
</dbReference>
<dbReference type="VEuPathDB" id="VectorBase:AGAP029817"/>
<dbReference type="Pfam" id="PF00656">
    <property type="entry name" value="Peptidase_C14"/>
    <property type="match status" value="1"/>
</dbReference>
<dbReference type="EMBL" id="AAAB01008948">
    <property type="status" value="NOT_ANNOTATED_CDS"/>
    <property type="molecule type" value="Genomic_DNA"/>
</dbReference>
<comment type="similarity">
    <text evidence="1">Belongs to the peptidase C14A family.</text>
</comment>
<proteinExistence type="inferred from homology"/>
<reference evidence="4 5" key="2">
    <citation type="journal article" date="2004" name="Trends Parasitol.">
        <title>The Anopheles gambiae genome: an update.</title>
        <authorList>
            <person name="Mongin E."/>
            <person name="Louis C."/>
            <person name="Holt R.A."/>
            <person name="Birney E."/>
            <person name="Collins F.H."/>
        </authorList>
    </citation>
    <scope>NUCLEOTIDE SEQUENCE [LARGE SCALE GENOMIC DNA]</scope>
    <source>
        <strain evidence="4 5">PEST</strain>
    </source>
</reference>
<accession>A0A499FX15</accession>
<dbReference type="Gene3D" id="3.40.50.1460">
    <property type="match status" value="1"/>
</dbReference>
<dbReference type="PROSITE" id="PS50208">
    <property type="entry name" value="CASPASE_P20"/>
    <property type="match status" value="1"/>
</dbReference>
<dbReference type="VEuPathDB" id="VectorBase:AGAMI1_000486"/>
<feature type="compositionally biased region" description="Polar residues" evidence="2">
    <location>
        <begin position="26"/>
        <end position="38"/>
    </location>
</feature>
<dbReference type="SUPFAM" id="SSF52129">
    <property type="entry name" value="Caspase-like"/>
    <property type="match status" value="1"/>
</dbReference>
<evidence type="ECO:0000259" key="3">
    <source>
        <dbReference type="PROSITE" id="PS50208"/>
    </source>
</evidence>
<dbReference type="GO" id="GO:0004197">
    <property type="term" value="F:cysteine-type endopeptidase activity"/>
    <property type="evidence" value="ECO:0007669"/>
    <property type="project" value="InterPro"/>
</dbReference>
<dbReference type="PRINTS" id="PR00376">
    <property type="entry name" value="IL1BCENZYME"/>
</dbReference>
<dbReference type="Proteomes" id="UP000007062">
    <property type="component" value="Chromosome 2L"/>
</dbReference>
<keyword evidence="5" id="KW-1185">Reference proteome</keyword>
<evidence type="ECO:0000256" key="2">
    <source>
        <dbReference type="SAM" id="MobiDB-lite"/>
    </source>
</evidence>
<protein>
    <submittedName>
        <fullName evidence="4">CASPASE_P20 domain-containing protein</fullName>
    </submittedName>
</protein>
<name>A0A499FX15_ANOGA</name>
<dbReference type="InterPro" id="IPR001309">
    <property type="entry name" value="Pept_C14_p20"/>
</dbReference>
<feature type="region of interest" description="Disordered" evidence="2">
    <location>
        <begin position="26"/>
        <end position="47"/>
    </location>
</feature>
<evidence type="ECO:0000313" key="4">
    <source>
        <dbReference type="EnsemblMetazoa" id="AGAP029817-PA"/>
    </source>
</evidence>
<dbReference type="InterPro" id="IPR002398">
    <property type="entry name" value="Pept_C14"/>
</dbReference>